<evidence type="ECO:0000256" key="9">
    <source>
        <dbReference type="ARBA" id="ARBA00023049"/>
    </source>
</evidence>
<evidence type="ECO:0000256" key="11">
    <source>
        <dbReference type="SAM" id="MobiDB-lite"/>
    </source>
</evidence>
<dbReference type="AlphaFoldDB" id="L0WFB1"/>
<dbReference type="CDD" id="cd07340">
    <property type="entry name" value="M48B_Htpx_like"/>
    <property type="match status" value="1"/>
</dbReference>
<evidence type="ECO:0000256" key="10">
    <source>
        <dbReference type="ARBA" id="ARBA00023136"/>
    </source>
</evidence>
<dbReference type="PANTHER" id="PTHR43221">
    <property type="entry name" value="PROTEASE HTPX"/>
    <property type="match status" value="1"/>
</dbReference>
<keyword evidence="5" id="KW-0479">Metal-binding</keyword>
<dbReference type="eggNOG" id="COG0501">
    <property type="taxonomic scope" value="Bacteria"/>
</dbReference>
<evidence type="ECO:0000256" key="2">
    <source>
        <dbReference type="ARBA" id="ARBA00022475"/>
    </source>
</evidence>
<keyword evidence="4 12" id="KW-0812">Transmembrane</keyword>
<evidence type="ECO:0000256" key="7">
    <source>
        <dbReference type="ARBA" id="ARBA00022833"/>
    </source>
</evidence>
<evidence type="ECO:0000256" key="8">
    <source>
        <dbReference type="ARBA" id="ARBA00022989"/>
    </source>
</evidence>
<dbReference type="STRING" id="1177179.A11A3_02617"/>
<keyword evidence="3 14" id="KW-0645">Protease</keyword>
<feature type="transmembrane region" description="Helical" evidence="12">
    <location>
        <begin position="61"/>
        <end position="82"/>
    </location>
</feature>
<keyword evidence="9" id="KW-0482">Metalloprotease</keyword>
<comment type="cofactor">
    <cofactor evidence="1">
        <name>Zn(2+)</name>
        <dbReference type="ChEBI" id="CHEBI:29105"/>
    </cofactor>
</comment>
<dbReference type="InterPro" id="IPR001915">
    <property type="entry name" value="Peptidase_M48"/>
</dbReference>
<evidence type="ECO:0000259" key="13">
    <source>
        <dbReference type="Pfam" id="PF01435"/>
    </source>
</evidence>
<dbReference type="GO" id="GO:0004222">
    <property type="term" value="F:metalloendopeptidase activity"/>
    <property type="evidence" value="ECO:0007669"/>
    <property type="project" value="InterPro"/>
</dbReference>
<dbReference type="EMBL" id="AMRJ01000002">
    <property type="protein sequence ID" value="EKF75726.1"/>
    <property type="molecule type" value="Genomic_DNA"/>
</dbReference>
<feature type="transmembrane region" description="Helical" evidence="12">
    <location>
        <begin position="186"/>
        <end position="207"/>
    </location>
</feature>
<dbReference type="InterPro" id="IPR033749">
    <property type="entry name" value="Polyprenyl_synt_CS"/>
</dbReference>
<feature type="domain" description="Peptidase M48" evidence="13">
    <location>
        <begin position="107"/>
        <end position="325"/>
    </location>
</feature>
<dbReference type="OrthoDB" id="15218at2"/>
<evidence type="ECO:0000256" key="4">
    <source>
        <dbReference type="ARBA" id="ARBA00022692"/>
    </source>
</evidence>
<keyword evidence="7" id="KW-0862">Zinc</keyword>
<keyword evidence="2" id="KW-1003">Cell membrane</keyword>
<name>L0WFB1_9GAMM</name>
<dbReference type="Gene3D" id="3.30.2010.10">
    <property type="entry name" value="Metalloproteases ('zincins'), catalytic domain"/>
    <property type="match status" value="1"/>
</dbReference>
<evidence type="ECO:0000256" key="1">
    <source>
        <dbReference type="ARBA" id="ARBA00001947"/>
    </source>
</evidence>
<keyword evidence="6" id="KW-0378">Hydrolase</keyword>
<dbReference type="GO" id="GO:0046872">
    <property type="term" value="F:metal ion binding"/>
    <property type="evidence" value="ECO:0007669"/>
    <property type="project" value="UniProtKB-KW"/>
</dbReference>
<keyword evidence="10 12" id="KW-0472">Membrane</keyword>
<dbReference type="RefSeq" id="WP_008927710.1">
    <property type="nucleotide sequence ID" value="NZ_AMRJ01000002.1"/>
</dbReference>
<dbReference type="InterPro" id="IPR050083">
    <property type="entry name" value="HtpX_protease"/>
</dbReference>
<dbReference type="PROSITE" id="PS00723">
    <property type="entry name" value="POLYPRENYL_SYNTHASE_1"/>
    <property type="match status" value="1"/>
</dbReference>
<dbReference type="PANTHER" id="PTHR43221:SF2">
    <property type="entry name" value="PROTEASE HTPX HOMOLOG"/>
    <property type="match status" value="1"/>
</dbReference>
<feature type="region of interest" description="Disordered" evidence="11">
    <location>
        <begin position="335"/>
        <end position="372"/>
    </location>
</feature>
<dbReference type="GO" id="GO:0006508">
    <property type="term" value="P:proteolysis"/>
    <property type="evidence" value="ECO:0007669"/>
    <property type="project" value="UniProtKB-KW"/>
</dbReference>
<organism evidence="14 15">
    <name type="scientific">Alcanivorax hongdengensis A-11-3</name>
    <dbReference type="NCBI Taxonomy" id="1177179"/>
    <lineage>
        <taxon>Bacteria</taxon>
        <taxon>Pseudomonadati</taxon>
        <taxon>Pseudomonadota</taxon>
        <taxon>Gammaproteobacteria</taxon>
        <taxon>Oceanospirillales</taxon>
        <taxon>Alcanivoracaceae</taxon>
        <taxon>Alcanivorax</taxon>
    </lineage>
</organism>
<proteinExistence type="predicted"/>
<keyword evidence="15" id="KW-1185">Reference proteome</keyword>
<keyword evidence="8 12" id="KW-1133">Transmembrane helix</keyword>
<evidence type="ECO:0000256" key="5">
    <source>
        <dbReference type="ARBA" id="ARBA00022723"/>
    </source>
</evidence>
<reference evidence="14 15" key="1">
    <citation type="journal article" date="2012" name="J. Bacteriol.">
        <title>Genome Sequence of the Alkane-Degrading Bacterium Alcanivorax hongdengensis Type Strain A-11-3.</title>
        <authorList>
            <person name="Lai Q."/>
            <person name="Shao Z."/>
        </authorList>
    </citation>
    <scope>NUCLEOTIDE SEQUENCE [LARGE SCALE GENOMIC DNA]</scope>
    <source>
        <strain evidence="14 15">A-11-3</strain>
    </source>
</reference>
<evidence type="ECO:0000256" key="12">
    <source>
        <dbReference type="SAM" id="Phobius"/>
    </source>
</evidence>
<comment type="caution">
    <text evidence="14">The sequence shown here is derived from an EMBL/GenBank/DDBJ whole genome shotgun (WGS) entry which is preliminary data.</text>
</comment>
<dbReference type="PATRIC" id="fig|1177179.3.peg.521"/>
<sequence length="631" mass="68592">MDFFQHQQRARRKTGLLVLYFTLAVLATVACVNLAMLAILHLSGFRVSDSRDWLGHPNPTLLLWVSVITLAVILGGSLLKLWQLRGGGVALANLLHARRIDMASTDQQEKRLINVVEEMSIASGIPTPQLFVLDQETTINAFVAGFKPSETVLVITRGSLTHLNRDELQGVIAHEFSHIFNADMRLNLRLMAILAGILAVGKIGRLLLHSRSRSSSSSNRKGNSLPLVGLALLVIGYVGLFFGRLIKAAISRQRELLADASAVQFTRNPAGLAGALIHIRNDGGSHLQSRHAEDMSHMCFGETVTLHFHRLLATHPPLDARLNALGPDWVARARTRARQPASSDTATGTAPPAPVSAFAGQGGGAGESRAPSRHVATVREEDMGYARTLLTLIPDDLLDTLHDRRGAEQVLYALLLSLSGDAQEAVKVCQPESQADLQALTTQIAGLGSRLRLPLLDLALPTLKALSRQERQALLARLRALAAADRRQSLAEWVLLTLAEQQLGARSQRNTRTRFHRYPAVAGDLQVWFSLLTWASGARDQQAQALFQRASHGLLPTGRTLLPLAQCGGERLRRASERLQALSPLLKAPILDAAADLVLDDGKVQVGEAELLRAFASLLECPLPPLFNQTV</sequence>
<gene>
    <name evidence="14" type="ORF">A11A3_02617</name>
</gene>
<feature type="transmembrane region" description="Helical" evidence="12">
    <location>
        <begin position="16"/>
        <end position="41"/>
    </location>
</feature>
<dbReference type="Proteomes" id="UP000010164">
    <property type="component" value="Unassembled WGS sequence"/>
</dbReference>
<accession>L0WFB1</accession>
<dbReference type="Pfam" id="PF01435">
    <property type="entry name" value="Peptidase_M48"/>
    <property type="match status" value="1"/>
</dbReference>
<protein>
    <submittedName>
        <fullName evidence="14">Protease</fullName>
    </submittedName>
</protein>
<evidence type="ECO:0000256" key="6">
    <source>
        <dbReference type="ARBA" id="ARBA00022801"/>
    </source>
</evidence>
<evidence type="ECO:0000313" key="15">
    <source>
        <dbReference type="Proteomes" id="UP000010164"/>
    </source>
</evidence>
<evidence type="ECO:0000256" key="3">
    <source>
        <dbReference type="ARBA" id="ARBA00022670"/>
    </source>
</evidence>
<evidence type="ECO:0000313" key="14">
    <source>
        <dbReference type="EMBL" id="EKF75726.1"/>
    </source>
</evidence>
<feature type="transmembrane region" description="Helical" evidence="12">
    <location>
        <begin position="227"/>
        <end position="246"/>
    </location>
</feature>